<sequence>MPSEAVYSETFYQDRHARTATAASRILELALAVLPPVESAVDVGCGVGTWLAEIQRRGISDIHGFEGEWVDTQHLEIPTDCFSHHDLTTPITPPAKRYDLALSLEVAEHLPDSAANTFVESLSGLSDCILFSAAIPGQGGRHHINEQWIEYWLERFATHDYVGLDVIRPHIWQDDEIAEWYRQNAILLVARSRLDELSLEAPPHVLKPFSMVHPIAFSSITQRLRAQIDKDQTLGGSWKLFRRAIRSRIRGY</sequence>
<comment type="caution">
    <text evidence="1">The sequence shown here is derived from an EMBL/GenBank/DDBJ whole genome shotgun (WGS) entry which is preliminary data.</text>
</comment>
<organism evidence="1 2">
    <name type="scientific">Salinisphaera shabanensis E1L3A</name>
    <dbReference type="NCBI Taxonomy" id="1033802"/>
    <lineage>
        <taxon>Bacteria</taxon>
        <taxon>Pseudomonadati</taxon>
        <taxon>Pseudomonadota</taxon>
        <taxon>Gammaproteobacteria</taxon>
        <taxon>Salinisphaerales</taxon>
        <taxon>Salinisphaeraceae</taxon>
        <taxon>Salinisphaera</taxon>
    </lineage>
</organism>
<dbReference type="GO" id="GO:0008168">
    <property type="term" value="F:methyltransferase activity"/>
    <property type="evidence" value="ECO:0007669"/>
    <property type="project" value="UniProtKB-KW"/>
</dbReference>
<dbReference type="eggNOG" id="COG0500">
    <property type="taxonomic scope" value="Bacteria"/>
</dbReference>
<proteinExistence type="predicted"/>
<dbReference type="InterPro" id="IPR029063">
    <property type="entry name" value="SAM-dependent_MTases_sf"/>
</dbReference>
<dbReference type="Gene3D" id="3.40.50.150">
    <property type="entry name" value="Vaccinia Virus protein VP39"/>
    <property type="match status" value="1"/>
</dbReference>
<evidence type="ECO:0000313" key="1">
    <source>
        <dbReference type="EMBL" id="ERJ17650.1"/>
    </source>
</evidence>
<reference evidence="1 2" key="2">
    <citation type="journal article" date="2013" name="PLoS ONE">
        <title>INDIGO - INtegrated Data Warehouse of MIcrobial GenOmes with Examples from the Red Sea Extremophiles.</title>
        <authorList>
            <person name="Alam I."/>
            <person name="Antunes A."/>
            <person name="Kamau A.A."/>
            <person name="Ba Alawi W."/>
            <person name="Kalkatawi M."/>
            <person name="Stingl U."/>
            <person name="Bajic V.B."/>
        </authorList>
    </citation>
    <scope>NUCLEOTIDE SEQUENCE [LARGE SCALE GENOMIC DNA]</scope>
    <source>
        <strain evidence="1 2">E1L3A</strain>
    </source>
</reference>
<dbReference type="SUPFAM" id="SSF53335">
    <property type="entry name" value="S-adenosyl-L-methionine-dependent methyltransferases"/>
    <property type="match status" value="1"/>
</dbReference>
<dbReference type="EMBL" id="AFNV02000032">
    <property type="protein sequence ID" value="ERJ17650.1"/>
    <property type="molecule type" value="Genomic_DNA"/>
</dbReference>
<keyword evidence="1" id="KW-0808">Transferase</keyword>
<dbReference type="Pfam" id="PF13489">
    <property type="entry name" value="Methyltransf_23"/>
    <property type="match status" value="1"/>
</dbReference>
<accession>U2EHV7</accession>
<keyword evidence="2" id="KW-1185">Reference proteome</keyword>
<protein>
    <submittedName>
        <fullName evidence="1">Methyltransferase domain protein</fullName>
    </submittedName>
</protein>
<name>U2EHV7_9GAMM</name>
<gene>
    <name evidence="1" type="ORF">SSPSH_003565</name>
</gene>
<keyword evidence="1" id="KW-0489">Methyltransferase</keyword>
<dbReference type="GO" id="GO:0032259">
    <property type="term" value="P:methylation"/>
    <property type="evidence" value="ECO:0007669"/>
    <property type="project" value="UniProtKB-KW"/>
</dbReference>
<dbReference type="STRING" id="1033802.SSPSH_003565"/>
<evidence type="ECO:0000313" key="2">
    <source>
        <dbReference type="Proteomes" id="UP000006242"/>
    </source>
</evidence>
<dbReference type="Proteomes" id="UP000006242">
    <property type="component" value="Unassembled WGS sequence"/>
</dbReference>
<dbReference type="AlphaFoldDB" id="U2EHV7"/>
<dbReference type="OrthoDB" id="9791837at2"/>
<dbReference type="RefSeq" id="WP_006913040.1">
    <property type="nucleotide sequence ID" value="NZ_AFNV02000032.1"/>
</dbReference>
<reference evidence="1 2" key="1">
    <citation type="journal article" date="2011" name="J. Bacteriol.">
        <title>Genome sequence of Salinisphaera shabanensis, a gammaproteobacterium from the harsh, variable environment of the brine-seawater interface of the Shaban Deep in the Red Sea.</title>
        <authorList>
            <person name="Antunes A."/>
            <person name="Alam I."/>
            <person name="Bajic V.B."/>
            <person name="Stingl U."/>
        </authorList>
    </citation>
    <scope>NUCLEOTIDE SEQUENCE [LARGE SCALE GENOMIC DNA]</scope>
    <source>
        <strain evidence="1 2">E1L3A</strain>
    </source>
</reference>